<dbReference type="InterPro" id="IPR050346">
    <property type="entry name" value="FMO-like"/>
</dbReference>
<dbReference type="EMBL" id="CAWUHC010000023">
    <property type="protein sequence ID" value="CAK7218438.1"/>
    <property type="molecule type" value="Genomic_DNA"/>
</dbReference>
<keyword evidence="2" id="KW-0285">Flavoprotein</keyword>
<protein>
    <recommendedName>
        <fullName evidence="8">Dimethylaniline monooxygenase 2</fullName>
    </recommendedName>
</protein>
<dbReference type="PRINTS" id="PR00370">
    <property type="entry name" value="FMOXYGENASE"/>
</dbReference>
<evidence type="ECO:0000313" key="7">
    <source>
        <dbReference type="Proteomes" id="UP001642406"/>
    </source>
</evidence>
<proteinExistence type="inferred from homology"/>
<evidence type="ECO:0000256" key="2">
    <source>
        <dbReference type="ARBA" id="ARBA00022630"/>
    </source>
</evidence>
<dbReference type="PIRSF" id="PIRSF000332">
    <property type="entry name" value="FMO"/>
    <property type="match status" value="1"/>
</dbReference>
<evidence type="ECO:0000256" key="4">
    <source>
        <dbReference type="ARBA" id="ARBA00022857"/>
    </source>
</evidence>
<evidence type="ECO:0008006" key="8">
    <source>
        <dbReference type="Google" id="ProtNLM"/>
    </source>
</evidence>
<dbReference type="PANTHER" id="PTHR23023">
    <property type="entry name" value="DIMETHYLANILINE MONOOXYGENASE"/>
    <property type="match status" value="1"/>
</dbReference>
<dbReference type="Gene3D" id="3.50.50.60">
    <property type="entry name" value="FAD/NAD(P)-binding domain"/>
    <property type="match status" value="1"/>
</dbReference>
<dbReference type="Proteomes" id="UP001642406">
    <property type="component" value="Unassembled WGS sequence"/>
</dbReference>
<dbReference type="Pfam" id="PF00743">
    <property type="entry name" value="FMO-like"/>
    <property type="match status" value="1"/>
</dbReference>
<dbReference type="InterPro" id="IPR020946">
    <property type="entry name" value="Flavin_mOase-like"/>
</dbReference>
<dbReference type="SUPFAM" id="SSF51905">
    <property type="entry name" value="FAD/NAD(P)-binding domain"/>
    <property type="match status" value="2"/>
</dbReference>
<dbReference type="InterPro" id="IPR036188">
    <property type="entry name" value="FAD/NAD-bd_sf"/>
</dbReference>
<keyword evidence="4" id="KW-0521">NADP</keyword>
<evidence type="ECO:0000256" key="5">
    <source>
        <dbReference type="ARBA" id="ARBA00023002"/>
    </source>
</evidence>
<reference evidence="6 7" key="1">
    <citation type="submission" date="2024-01" db="EMBL/GenBank/DDBJ databases">
        <authorList>
            <person name="Allen C."/>
            <person name="Tagirdzhanova G."/>
        </authorList>
    </citation>
    <scope>NUCLEOTIDE SEQUENCE [LARGE SCALE GENOMIC DNA]</scope>
</reference>
<name>A0ABP0BFV4_9PEZI</name>
<gene>
    <name evidence="6" type="ORF">SBRCBS47491_003509</name>
</gene>
<sequence length="515" mass="58780">MLKTLLEYGFRATAFEKRHRVGGLWSYTDDTTLTSALPSTSANISKFTCGYSDYPMPDKYPVYLRQSDFQEFAEDYAKHFNLYDHIVFDSDVTQVNRTTDDSKWRVDMVRAGQQESREFDKVVFCHGYQSVPRMPDFEDRDKFEGEIMHVQKFRDPETLKGKKVLIVGFGVTACQLGPLITPYASKVYLSHRRGAYLIKRTLNGRPADLLVNYSRRRLSYLLQQYFPGLALKLSDLGLRHIMKQYGKLEPEWRIPADAVPIQLSLAQAFDDILPCLRDGSVTSLPGVKRFTGGKSVEFADGTVVEDVDVVICCTGYRADFSLTPFVETSRPAADDAGHPYGGAPIVRLYKNIFPPAYADSVAILTYSAYGKNNGFSFADVTSMAISNIWRGVSADLIPPRAEMDRQIDADQRWVAGRWHRHHDTDVSAVKQWEFQGFLHAAAGTGMENLGWGWKGWLFFFRDPRMSWLMNHGVETAHAFRYFETGKRKTWPGARDEIIRVNELVKHFPPDFDKRE</sequence>
<comment type="caution">
    <text evidence="6">The sequence shown here is derived from an EMBL/GenBank/DDBJ whole genome shotgun (WGS) entry which is preliminary data.</text>
</comment>
<keyword evidence="7" id="KW-1185">Reference proteome</keyword>
<evidence type="ECO:0000256" key="3">
    <source>
        <dbReference type="ARBA" id="ARBA00022827"/>
    </source>
</evidence>
<keyword evidence="3" id="KW-0274">FAD</keyword>
<keyword evidence="5" id="KW-0560">Oxidoreductase</keyword>
<accession>A0ABP0BFV4</accession>
<evidence type="ECO:0000313" key="6">
    <source>
        <dbReference type="EMBL" id="CAK7218438.1"/>
    </source>
</evidence>
<organism evidence="6 7">
    <name type="scientific">Sporothrix bragantina</name>
    <dbReference type="NCBI Taxonomy" id="671064"/>
    <lineage>
        <taxon>Eukaryota</taxon>
        <taxon>Fungi</taxon>
        <taxon>Dikarya</taxon>
        <taxon>Ascomycota</taxon>
        <taxon>Pezizomycotina</taxon>
        <taxon>Sordariomycetes</taxon>
        <taxon>Sordariomycetidae</taxon>
        <taxon>Ophiostomatales</taxon>
        <taxon>Ophiostomataceae</taxon>
        <taxon>Sporothrix</taxon>
    </lineage>
</organism>
<comment type="similarity">
    <text evidence="1">Belongs to the FMO family.</text>
</comment>
<dbReference type="InterPro" id="IPR000960">
    <property type="entry name" value="Flavin_mOase"/>
</dbReference>
<evidence type="ECO:0000256" key="1">
    <source>
        <dbReference type="ARBA" id="ARBA00009183"/>
    </source>
</evidence>